<keyword evidence="1" id="KW-0812">Transmembrane</keyword>
<gene>
    <name evidence="2" type="ORF">ENS31_12890</name>
</gene>
<feature type="transmembrane region" description="Helical" evidence="1">
    <location>
        <begin position="209"/>
        <end position="226"/>
    </location>
</feature>
<feature type="transmembrane region" description="Helical" evidence="1">
    <location>
        <begin position="139"/>
        <end position="157"/>
    </location>
</feature>
<reference evidence="2" key="1">
    <citation type="journal article" date="2020" name="mSystems">
        <title>Genome- and Community-Level Interaction Insights into Carbon Utilization and Element Cycling Functions of Hydrothermarchaeota in Hydrothermal Sediment.</title>
        <authorList>
            <person name="Zhou Z."/>
            <person name="Liu Y."/>
            <person name="Xu W."/>
            <person name="Pan J."/>
            <person name="Luo Z.H."/>
            <person name="Li M."/>
        </authorList>
    </citation>
    <scope>NUCLEOTIDE SEQUENCE [LARGE SCALE GENOMIC DNA]</scope>
    <source>
        <strain evidence="2">SpSt-479</strain>
    </source>
</reference>
<feature type="transmembrane region" description="Helical" evidence="1">
    <location>
        <begin position="233"/>
        <end position="248"/>
    </location>
</feature>
<keyword evidence="1" id="KW-0472">Membrane</keyword>
<accession>A0A7V2ZLZ0</accession>
<protein>
    <submittedName>
        <fullName evidence="2">Uncharacterized protein</fullName>
    </submittedName>
</protein>
<proteinExistence type="predicted"/>
<organism evidence="2">
    <name type="scientific">Ignavibacterium album</name>
    <dbReference type="NCBI Taxonomy" id="591197"/>
    <lineage>
        <taxon>Bacteria</taxon>
        <taxon>Pseudomonadati</taxon>
        <taxon>Ignavibacteriota</taxon>
        <taxon>Ignavibacteria</taxon>
        <taxon>Ignavibacteriales</taxon>
        <taxon>Ignavibacteriaceae</taxon>
        <taxon>Ignavibacterium</taxon>
    </lineage>
</organism>
<sequence length="249" mass="29183">MKETVILWLSSLVIVFLLSYFKSVFGEYYPITGTFSIEGQKITYKVDKVEYGNTYKLLVRSDYENLDGEVVITSDAKRDYRIKLNKADKILFAEINKKVVGNNFSYSLSLTGNNKVYRIPKDGEINFTFFGKIPKMVEWLYLIFLYSGLVLMIRTGLEHFKTNRRTKNFLVLTSIVWLTFLMMINPLYLSYKYEYINKSIPPIQNLFQINFLIITTMWLAVTVFVFLKKKDKPVVLLMSIISLLIYLFS</sequence>
<evidence type="ECO:0000256" key="1">
    <source>
        <dbReference type="SAM" id="Phobius"/>
    </source>
</evidence>
<evidence type="ECO:0000313" key="2">
    <source>
        <dbReference type="EMBL" id="HFI92406.1"/>
    </source>
</evidence>
<name>A0A7V2ZLZ0_9BACT</name>
<dbReference type="AlphaFoldDB" id="A0A7V2ZLZ0"/>
<keyword evidence="1" id="KW-1133">Transmembrane helix</keyword>
<dbReference type="EMBL" id="DSUJ01000011">
    <property type="protein sequence ID" value="HFI92406.1"/>
    <property type="molecule type" value="Genomic_DNA"/>
</dbReference>
<feature type="transmembrane region" description="Helical" evidence="1">
    <location>
        <begin position="169"/>
        <end position="189"/>
    </location>
</feature>
<comment type="caution">
    <text evidence="2">The sequence shown here is derived from an EMBL/GenBank/DDBJ whole genome shotgun (WGS) entry which is preliminary data.</text>
</comment>